<evidence type="ECO:0000313" key="3">
    <source>
        <dbReference type="EMBL" id="PWY95174.1"/>
    </source>
</evidence>
<dbReference type="InterPro" id="IPR010730">
    <property type="entry name" value="HET"/>
</dbReference>
<dbReference type="Pfam" id="PF06985">
    <property type="entry name" value="HET"/>
    <property type="match status" value="1"/>
</dbReference>
<dbReference type="STRING" id="1450535.A0A317X988"/>
<accession>A0A317X988</accession>
<dbReference type="Pfam" id="PF26640">
    <property type="entry name" value="DUF8212"/>
    <property type="match status" value="1"/>
</dbReference>
<evidence type="ECO:0000313" key="4">
    <source>
        <dbReference type="Proteomes" id="UP000246702"/>
    </source>
</evidence>
<proteinExistence type="predicted"/>
<comment type="caution">
    <text evidence="3">The sequence shown here is derived from an EMBL/GenBank/DDBJ whole genome shotgun (WGS) entry which is preliminary data.</text>
</comment>
<dbReference type="GeneID" id="37109848"/>
<sequence length="243" mass="27755">MRLLQVSDLKLLDFLPDSIPPYAILSHTWGKDEVLFEDILHHTAINKSSYVKVEGAAKQASANNLEYVWIDNCCIDKSSSAELSEALNSMFAWYENATVCYAYLSDVPTNVNVNDPGSEFTRSRWFTRGFTLQELLAPKEVIFFSSNWEVIGKKTELYEILSTITGIGVQYLRHKAPLSSASIANRMSWVANRETSRPEDIAYCLLGIFNINMPLLYGERDRAFIRLQEEIMRQSDDQSIFAW</sequence>
<evidence type="ECO:0000259" key="2">
    <source>
        <dbReference type="Pfam" id="PF26640"/>
    </source>
</evidence>
<gene>
    <name evidence="3" type="ORF">BO94DRAFT_456534</name>
</gene>
<dbReference type="PANTHER" id="PTHR10622:SF10">
    <property type="entry name" value="HET DOMAIN-CONTAINING PROTEIN"/>
    <property type="match status" value="1"/>
</dbReference>
<evidence type="ECO:0000259" key="1">
    <source>
        <dbReference type="Pfam" id="PF06985"/>
    </source>
</evidence>
<dbReference type="OrthoDB" id="674604at2759"/>
<dbReference type="RefSeq" id="XP_025471935.1">
    <property type="nucleotide sequence ID" value="XM_025607705.1"/>
</dbReference>
<name>A0A317X988_9EURO</name>
<organism evidence="3 4">
    <name type="scientific">Aspergillus sclerotioniger CBS 115572</name>
    <dbReference type="NCBI Taxonomy" id="1450535"/>
    <lineage>
        <taxon>Eukaryota</taxon>
        <taxon>Fungi</taxon>
        <taxon>Dikarya</taxon>
        <taxon>Ascomycota</taxon>
        <taxon>Pezizomycotina</taxon>
        <taxon>Eurotiomycetes</taxon>
        <taxon>Eurotiomycetidae</taxon>
        <taxon>Eurotiales</taxon>
        <taxon>Aspergillaceae</taxon>
        <taxon>Aspergillus</taxon>
        <taxon>Aspergillus subgen. Circumdati</taxon>
    </lineage>
</organism>
<dbReference type="AlphaFoldDB" id="A0A317X988"/>
<dbReference type="InterPro" id="IPR058525">
    <property type="entry name" value="DUF8212"/>
</dbReference>
<feature type="domain" description="DUF8212" evidence="2">
    <location>
        <begin position="222"/>
        <end position="243"/>
    </location>
</feature>
<dbReference type="Proteomes" id="UP000246702">
    <property type="component" value="Unassembled WGS sequence"/>
</dbReference>
<protein>
    <submittedName>
        <fullName evidence="3">HET-domain-containing protein</fullName>
    </submittedName>
</protein>
<dbReference type="EMBL" id="MSFK01000003">
    <property type="protein sequence ID" value="PWY95174.1"/>
    <property type="molecule type" value="Genomic_DNA"/>
</dbReference>
<keyword evidence="4" id="KW-1185">Reference proteome</keyword>
<feature type="non-terminal residue" evidence="3">
    <location>
        <position position="243"/>
    </location>
</feature>
<feature type="domain" description="Heterokaryon incompatibility" evidence="1">
    <location>
        <begin position="22"/>
        <end position="106"/>
    </location>
</feature>
<dbReference type="PANTHER" id="PTHR10622">
    <property type="entry name" value="HET DOMAIN-CONTAINING PROTEIN"/>
    <property type="match status" value="1"/>
</dbReference>
<reference evidence="3 4" key="1">
    <citation type="submission" date="2016-12" db="EMBL/GenBank/DDBJ databases">
        <title>The genomes of Aspergillus section Nigri reveals drivers in fungal speciation.</title>
        <authorList>
            <consortium name="DOE Joint Genome Institute"/>
            <person name="Vesth T.C."/>
            <person name="Nybo J."/>
            <person name="Theobald S."/>
            <person name="Brandl J."/>
            <person name="Frisvad J.C."/>
            <person name="Nielsen K.F."/>
            <person name="Lyhne E.K."/>
            <person name="Kogle M.E."/>
            <person name="Kuo A."/>
            <person name="Riley R."/>
            <person name="Clum A."/>
            <person name="Nolan M."/>
            <person name="Lipzen A."/>
            <person name="Salamov A."/>
            <person name="Henrissat B."/>
            <person name="Wiebenga A."/>
            <person name="De Vries R.P."/>
            <person name="Grigoriev I.V."/>
            <person name="Mortensen U.H."/>
            <person name="Andersen M.R."/>
            <person name="Baker S.E."/>
        </authorList>
    </citation>
    <scope>NUCLEOTIDE SEQUENCE [LARGE SCALE GENOMIC DNA]</scope>
    <source>
        <strain evidence="3 4">CBS 115572</strain>
    </source>
</reference>